<evidence type="ECO:0000313" key="2">
    <source>
        <dbReference type="EMBL" id="KRX04105.1"/>
    </source>
</evidence>
<gene>
    <name evidence="2" type="ORF">PPERSA_08320</name>
</gene>
<comment type="caution">
    <text evidence="2">The sequence shown here is derived from an EMBL/GenBank/DDBJ whole genome shotgun (WGS) entry which is preliminary data.</text>
</comment>
<protein>
    <submittedName>
        <fullName evidence="2">Uncharacterized protein</fullName>
    </submittedName>
</protein>
<feature type="coiled-coil region" evidence="1">
    <location>
        <begin position="108"/>
        <end position="135"/>
    </location>
</feature>
<sequence>MNSSNFYNKTPNKSLSCITKNPILNQNQGNIQTQKQSIQNFNSFDQQQLISERLEFNSKIFNLRNQNNSEKFSLQDSQNSLILSQFSHRNDYKFTSSMSPLKKNHIKNLELESSLNQNQNQIQKQKNKILNANLEPMQNNHLPYIDAFISKTPKHQNIKFQKINEHNSEIHLQKQFKNDEREQPVQIQFIKNEENEYQLTQNSVKNQINSPLKKKTGSQTNILQLKQSPKNLHSINQSENISNIQNIPLILKQSKKSIKPKYQFSDSNLQLSPNSHEKTQHTNAIQSQKLNNLQSPTSNSNQQFKKFISNISSSNQQTEHSSLLSKNLQNQQQRNSSLDTIKNGILSQKRQQIPQFNNFSKRKSMKNLTYKQEKIDLLILLKRLTAHYNSTEQKLTQKLSQIIFQILNLLSQEQDNKYGNDMLIFFQIINQMIFCQDTEIINMSQNKQNEQQEILPYFQSNLRTVKKR</sequence>
<dbReference type="InParanoid" id="A0A0V0QP67"/>
<dbReference type="AlphaFoldDB" id="A0A0V0QP67"/>
<organism evidence="2 3">
    <name type="scientific">Pseudocohnilembus persalinus</name>
    <name type="common">Ciliate</name>
    <dbReference type="NCBI Taxonomy" id="266149"/>
    <lineage>
        <taxon>Eukaryota</taxon>
        <taxon>Sar</taxon>
        <taxon>Alveolata</taxon>
        <taxon>Ciliophora</taxon>
        <taxon>Intramacronucleata</taxon>
        <taxon>Oligohymenophorea</taxon>
        <taxon>Scuticociliatia</taxon>
        <taxon>Philasterida</taxon>
        <taxon>Pseudocohnilembidae</taxon>
        <taxon>Pseudocohnilembus</taxon>
    </lineage>
</organism>
<evidence type="ECO:0000313" key="3">
    <source>
        <dbReference type="Proteomes" id="UP000054937"/>
    </source>
</evidence>
<keyword evidence="3" id="KW-1185">Reference proteome</keyword>
<dbReference type="OrthoDB" id="327729at2759"/>
<proteinExistence type="predicted"/>
<dbReference type="Proteomes" id="UP000054937">
    <property type="component" value="Unassembled WGS sequence"/>
</dbReference>
<keyword evidence="1" id="KW-0175">Coiled coil</keyword>
<evidence type="ECO:0000256" key="1">
    <source>
        <dbReference type="SAM" id="Coils"/>
    </source>
</evidence>
<dbReference type="EMBL" id="LDAU01000121">
    <property type="protein sequence ID" value="KRX04105.1"/>
    <property type="molecule type" value="Genomic_DNA"/>
</dbReference>
<reference evidence="2 3" key="1">
    <citation type="journal article" date="2015" name="Sci. Rep.">
        <title>Genome of the facultative scuticociliatosis pathogen Pseudocohnilembus persalinus provides insight into its virulence through horizontal gene transfer.</title>
        <authorList>
            <person name="Xiong J."/>
            <person name="Wang G."/>
            <person name="Cheng J."/>
            <person name="Tian M."/>
            <person name="Pan X."/>
            <person name="Warren A."/>
            <person name="Jiang C."/>
            <person name="Yuan D."/>
            <person name="Miao W."/>
        </authorList>
    </citation>
    <scope>NUCLEOTIDE SEQUENCE [LARGE SCALE GENOMIC DNA]</scope>
    <source>
        <strain evidence="2">36N120E</strain>
    </source>
</reference>
<name>A0A0V0QP67_PSEPJ</name>
<accession>A0A0V0QP67</accession>